<sequence>MLVGIDEVREFETATSLSYLLAHNKTATKFSFSTMTSLYFEFVEEFSRGMQQNKTIVNLDRQCAEGFECFSGRPCLRKLLKKVTGKTEPEALLAISAAERYLRDNYLLITGIVRHSVECHPAKTTQVDALNKDCWLAIVRHLRVADVLA</sequence>
<name>A0A9J6GSC9_HAELO</name>
<evidence type="ECO:0000313" key="2">
    <source>
        <dbReference type="Proteomes" id="UP000821853"/>
    </source>
</evidence>
<dbReference type="AlphaFoldDB" id="A0A9J6GSC9"/>
<dbReference type="VEuPathDB" id="VectorBase:HLOH_043472"/>
<keyword evidence="2" id="KW-1185">Reference proteome</keyword>
<proteinExistence type="predicted"/>
<reference evidence="1 2" key="1">
    <citation type="journal article" date="2020" name="Cell">
        <title>Large-Scale Comparative Analyses of Tick Genomes Elucidate Their Genetic Diversity and Vector Capacities.</title>
        <authorList>
            <consortium name="Tick Genome and Microbiome Consortium (TIGMIC)"/>
            <person name="Jia N."/>
            <person name="Wang J."/>
            <person name="Shi W."/>
            <person name="Du L."/>
            <person name="Sun Y."/>
            <person name="Zhan W."/>
            <person name="Jiang J.F."/>
            <person name="Wang Q."/>
            <person name="Zhang B."/>
            <person name="Ji P."/>
            <person name="Bell-Sakyi L."/>
            <person name="Cui X.M."/>
            <person name="Yuan T.T."/>
            <person name="Jiang B.G."/>
            <person name="Yang W.F."/>
            <person name="Lam T.T."/>
            <person name="Chang Q.C."/>
            <person name="Ding S.J."/>
            <person name="Wang X.J."/>
            <person name="Zhu J.G."/>
            <person name="Ruan X.D."/>
            <person name="Zhao L."/>
            <person name="Wei J.T."/>
            <person name="Ye R.Z."/>
            <person name="Que T.C."/>
            <person name="Du C.H."/>
            <person name="Zhou Y.H."/>
            <person name="Cheng J.X."/>
            <person name="Dai P.F."/>
            <person name="Guo W.B."/>
            <person name="Han X.H."/>
            <person name="Huang E.J."/>
            <person name="Li L.F."/>
            <person name="Wei W."/>
            <person name="Gao Y.C."/>
            <person name="Liu J.Z."/>
            <person name="Shao H.Z."/>
            <person name="Wang X."/>
            <person name="Wang C.C."/>
            <person name="Yang T.C."/>
            <person name="Huo Q.B."/>
            <person name="Li W."/>
            <person name="Chen H.Y."/>
            <person name="Chen S.E."/>
            <person name="Zhou L.G."/>
            <person name="Ni X.B."/>
            <person name="Tian J.H."/>
            <person name="Sheng Y."/>
            <person name="Liu T."/>
            <person name="Pan Y.S."/>
            <person name="Xia L.Y."/>
            <person name="Li J."/>
            <person name="Zhao F."/>
            <person name="Cao W.C."/>
        </authorList>
    </citation>
    <scope>NUCLEOTIDE SEQUENCE [LARGE SCALE GENOMIC DNA]</scope>
    <source>
        <strain evidence="1">HaeL-2018</strain>
    </source>
</reference>
<protein>
    <submittedName>
        <fullName evidence="1">Uncharacterized protein</fullName>
    </submittedName>
</protein>
<dbReference type="Proteomes" id="UP000821853">
    <property type="component" value="Unassembled WGS sequence"/>
</dbReference>
<gene>
    <name evidence="1" type="ORF">HPB48_017930</name>
</gene>
<organism evidence="1 2">
    <name type="scientific">Haemaphysalis longicornis</name>
    <name type="common">Bush tick</name>
    <dbReference type="NCBI Taxonomy" id="44386"/>
    <lineage>
        <taxon>Eukaryota</taxon>
        <taxon>Metazoa</taxon>
        <taxon>Ecdysozoa</taxon>
        <taxon>Arthropoda</taxon>
        <taxon>Chelicerata</taxon>
        <taxon>Arachnida</taxon>
        <taxon>Acari</taxon>
        <taxon>Parasitiformes</taxon>
        <taxon>Ixodida</taxon>
        <taxon>Ixodoidea</taxon>
        <taxon>Ixodidae</taxon>
        <taxon>Haemaphysalinae</taxon>
        <taxon>Haemaphysalis</taxon>
    </lineage>
</organism>
<dbReference type="EMBL" id="JABSTR010000008">
    <property type="protein sequence ID" value="KAH9377156.1"/>
    <property type="molecule type" value="Genomic_DNA"/>
</dbReference>
<evidence type="ECO:0000313" key="1">
    <source>
        <dbReference type="EMBL" id="KAH9377156.1"/>
    </source>
</evidence>
<accession>A0A9J6GSC9</accession>
<comment type="caution">
    <text evidence="1">The sequence shown here is derived from an EMBL/GenBank/DDBJ whole genome shotgun (WGS) entry which is preliminary data.</text>
</comment>